<feature type="transmembrane region" description="Helical" evidence="1">
    <location>
        <begin position="74"/>
        <end position="99"/>
    </location>
</feature>
<evidence type="ECO:0000256" key="1">
    <source>
        <dbReference type="SAM" id="Phobius"/>
    </source>
</evidence>
<evidence type="ECO:0000313" key="3">
    <source>
        <dbReference type="Proteomes" id="UP000318288"/>
    </source>
</evidence>
<keyword evidence="1" id="KW-1133">Transmembrane helix</keyword>
<reference evidence="2 3" key="1">
    <citation type="submission" date="2019-02" db="EMBL/GenBank/DDBJ databases">
        <title>Deep-cultivation of Planctomycetes and their phenomic and genomic characterization uncovers novel biology.</title>
        <authorList>
            <person name="Wiegand S."/>
            <person name="Jogler M."/>
            <person name="Boedeker C."/>
            <person name="Pinto D."/>
            <person name="Vollmers J."/>
            <person name="Rivas-Marin E."/>
            <person name="Kohn T."/>
            <person name="Peeters S.H."/>
            <person name="Heuer A."/>
            <person name="Rast P."/>
            <person name="Oberbeckmann S."/>
            <person name="Bunk B."/>
            <person name="Jeske O."/>
            <person name="Meyerdierks A."/>
            <person name="Storesund J.E."/>
            <person name="Kallscheuer N."/>
            <person name="Luecker S."/>
            <person name="Lage O.M."/>
            <person name="Pohl T."/>
            <person name="Merkel B.J."/>
            <person name="Hornburger P."/>
            <person name="Mueller R.-W."/>
            <person name="Bruemmer F."/>
            <person name="Labrenz M."/>
            <person name="Spormann A.M."/>
            <person name="Op Den Camp H."/>
            <person name="Overmann J."/>
            <person name="Amann R."/>
            <person name="Jetten M.S.M."/>
            <person name="Mascher T."/>
            <person name="Medema M.H."/>
            <person name="Devos D.P."/>
            <person name="Kaster A.-K."/>
            <person name="Ovreas L."/>
            <person name="Rohde M."/>
            <person name="Galperin M.Y."/>
            <person name="Jogler C."/>
        </authorList>
    </citation>
    <scope>NUCLEOTIDE SEQUENCE [LARGE SCALE GENOMIC DNA]</scope>
    <source>
        <strain evidence="2 3">Poly51</strain>
    </source>
</reference>
<comment type="caution">
    <text evidence="2">The sequence shown here is derived from an EMBL/GenBank/DDBJ whole genome shotgun (WGS) entry which is preliminary data.</text>
</comment>
<proteinExistence type="predicted"/>
<keyword evidence="3" id="KW-1185">Reference proteome</keyword>
<gene>
    <name evidence="2" type="ORF">Poly51_62250</name>
</gene>
<dbReference type="AlphaFoldDB" id="A0A5C6E237"/>
<sequence length="108" mass="11887">MHLLTEFIAPHGWIALTVCMIGTSLASYFWAGRGFVLSVLLVGVAYAILDQRWIRAEIDAPGWDGTPDQDAIFYLGVAIRLVFMSVILFATFVTTLFVASRFGNGKSL</sequence>
<feature type="transmembrane region" description="Helical" evidence="1">
    <location>
        <begin position="12"/>
        <end position="30"/>
    </location>
</feature>
<organism evidence="2 3">
    <name type="scientific">Rubripirellula tenax</name>
    <dbReference type="NCBI Taxonomy" id="2528015"/>
    <lineage>
        <taxon>Bacteria</taxon>
        <taxon>Pseudomonadati</taxon>
        <taxon>Planctomycetota</taxon>
        <taxon>Planctomycetia</taxon>
        <taxon>Pirellulales</taxon>
        <taxon>Pirellulaceae</taxon>
        <taxon>Rubripirellula</taxon>
    </lineage>
</organism>
<evidence type="ECO:0000313" key="2">
    <source>
        <dbReference type="EMBL" id="TWU43703.1"/>
    </source>
</evidence>
<keyword evidence="1" id="KW-0472">Membrane</keyword>
<dbReference type="EMBL" id="SJPW01000014">
    <property type="protein sequence ID" value="TWU43703.1"/>
    <property type="molecule type" value="Genomic_DNA"/>
</dbReference>
<accession>A0A5C6E237</accession>
<dbReference type="Proteomes" id="UP000318288">
    <property type="component" value="Unassembled WGS sequence"/>
</dbReference>
<feature type="transmembrane region" description="Helical" evidence="1">
    <location>
        <begin position="35"/>
        <end position="54"/>
    </location>
</feature>
<keyword evidence="1" id="KW-0812">Transmembrane</keyword>
<protein>
    <recommendedName>
        <fullName evidence="4">Transmembrane protein</fullName>
    </recommendedName>
</protein>
<name>A0A5C6E237_9BACT</name>
<dbReference type="OrthoDB" id="292407at2"/>
<evidence type="ECO:0008006" key="4">
    <source>
        <dbReference type="Google" id="ProtNLM"/>
    </source>
</evidence>